<keyword evidence="3 6" id="KW-0812">Transmembrane</keyword>
<reference evidence="8" key="1">
    <citation type="submission" date="2017-02" db="EMBL/GenBank/DDBJ databases">
        <authorList>
            <person name="Varghese N."/>
            <person name="Submissions S."/>
        </authorList>
    </citation>
    <scope>NUCLEOTIDE SEQUENCE [LARGE SCALE GENOMIC DNA]</scope>
    <source>
        <strain evidence="8">ATCC BAA-73</strain>
    </source>
</reference>
<evidence type="ECO:0000313" key="7">
    <source>
        <dbReference type="EMBL" id="SJZ37803.1"/>
    </source>
</evidence>
<evidence type="ECO:0000256" key="3">
    <source>
        <dbReference type="ARBA" id="ARBA00022692"/>
    </source>
</evidence>
<evidence type="ECO:0000256" key="5">
    <source>
        <dbReference type="ARBA" id="ARBA00023136"/>
    </source>
</evidence>
<dbReference type="InterPro" id="IPR007383">
    <property type="entry name" value="DUF445"/>
</dbReference>
<dbReference type="Proteomes" id="UP000190625">
    <property type="component" value="Unassembled WGS sequence"/>
</dbReference>
<dbReference type="PANTHER" id="PTHR35791">
    <property type="entry name" value="UPF0754 MEMBRANE PROTEIN YHEB"/>
    <property type="match status" value="1"/>
</dbReference>
<evidence type="ECO:0000256" key="6">
    <source>
        <dbReference type="SAM" id="Phobius"/>
    </source>
</evidence>
<name>A0A1T4K646_9FIRM</name>
<accession>A0A1T4K646</accession>
<sequence>MNIVFIVSPIIGSIIGYFTNWVAIKMLFRPLKEKRFLGIKLPFTPGVIPRRRGKLAESIGDTVGKRLLTPDAFQNMLESEEMKSKIRDFIKENIKNLADEERSTQEILDEIITDNEKRNKLEMELKNFISNGIQNLLSNEEIVEMIKSKLDNIDPKKVENYLESDEYQELKSKIEEALITNLHKDSTKQRLVEFIEEKLEIIKDNKQSIGEVLPAGIEKSLKGWLAEQGPHIVERLVEFLDSEATKDRINQKLEEILSNNPLMQMASGFIDKDKIINQFIDHMIQFLEEEENQKELVAQVESILDSILETELSSIIERFDEASLDELSEFLLTKLASKDLIDRLLSSLEDSLLKKVNNAQSLDSEDKINISEIVGELVERLMKSEFLYNTLESWAYNQLDSLSKRPVANYFEGLETDTIEKLEVGILAGLEYIVENHLGRVLATLDFEEMVIRKVNTFDILEVEGLLLNVIETELKAITWFGAVLGLILGLITPIISLIMS</sequence>
<evidence type="ECO:0000256" key="4">
    <source>
        <dbReference type="ARBA" id="ARBA00022989"/>
    </source>
</evidence>
<dbReference type="GO" id="GO:0012505">
    <property type="term" value="C:endomembrane system"/>
    <property type="evidence" value="ECO:0007669"/>
    <property type="project" value="UniProtKB-SubCell"/>
</dbReference>
<feature type="transmembrane region" description="Helical" evidence="6">
    <location>
        <begin position="6"/>
        <end position="28"/>
    </location>
</feature>
<keyword evidence="5 6" id="KW-0472">Membrane</keyword>
<keyword evidence="4 6" id="KW-1133">Transmembrane helix</keyword>
<evidence type="ECO:0000256" key="1">
    <source>
        <dbReference type="ARBA" id="ARBA00004308"/>
    </source>
</evidence>
<keyword evidence="8" id="KW-1185">Reference proteome</keyword>
<protein>
    <submittedName>
        <fullName evidence="7">Uncharacterized membrane protein YheB, UPF0754 family</fullName>
    </submittedName>
</protein>
<proteinExistence type="inferred from homology"/>
<feature type="transmembrane region" description="Helical" evidence="6">
    <location>
        <begin position="477"/>
        <end position="500"/>
    </location>
</feature>
<dbReference type="EMBL" id="FUWM01000005">
    <property type="protein sequence ID" value="SJZ37803.1"/>
    <property type="molecule type" value="Genomic_DNA"/>
</dbReference>
<comment type="subcellular location">
    <subcellularLocation>
        <location evidence="1">Endomembrane system</location>
    </subcellularLocation>
</comment>
<dbReference type="STRING" id="142842.SAMN02745118_00630"/>
<evidence type="ECO:0000313" key="8">
    <source>
        <dbReference type="Proteomes" id="UP000190625"/>
    </source>
</evidence>
<gene>
    <name evidence="7" type="ORF">SAMN02745118_00630</name>
</gene>
<evidence type="ECO:0000256" key="2">
    <source>
        <dbReference type="ARBA" id="ARBA00008053"/>
    </source>
</evidence>
<dbReference type="OrthoDB" id="9787430at2"/>
<dbReference type="Pfam" id="PF04286">
    <property type="entry name" value="DUF445"/>
    <property type="match status" value="1"/>
</dbReference>
<dbReference type="AlphaFoldDB" id="A0A1T4K646"/>
<comment type="similarity">
    <text evidence="2">Belongs to the UPF0754 family.</text>
</comment>
<dbReference type="PANTHER" id="PTHR35791:SF1">
    <property type="entry name" value="UPF0754 MEMBRANE PROTEIN YHEB"/>
    <property type="match status" value="1"/>
</dbReference>
<dbReference type="RefSeq" id="WP_078809127.1">
    <property type="nucleotide sequence ID" value="NZ_FUWM01000005.1"/>
</dbReference>
<organism evidence="7 8">
    <name type="scientific">Selenihalanaerobacter shriftii</name>
    <dbReference type="NCBI Taxonomy" id="142842"/>
    <lineage>
        <taxon>Bacteria</taxon>
        <taxon>Bacillati</taxon>
        <taxon>Bacillota</taxon>
        <taxon>Clostridia</taxon>
        <taxon>Halanaerobiales</taxon>
        <taxon>Halobacteroidaceae</taxon>
        <taxon>Selenihalanaerobacter</taxon>
    </lineage>
</organism>